<evidence type="ECO:0000256" key="1">
    <source>
        <dbReference type="SAM" id="MobiDB-lite"/>
    </source>
</evidence>
<dbReference type="Proteomes" id="UP000585614">
    <property type="component" value="Unassembled WGS sequence"/>
</dbReference>
<sequence>MGRGLQIFGSSGWVWAAGSQGGQETEKRKRREPGRLVEPAGRAASGSQSPVGTAAASWPTRAVLIPPPLTLSGSLLLPREMSLGSPRRFSQPVSGYGQGAHCRTLKCGAPAGRLLLCARFPLFALLLRLLRPHQLQL</sequence>
<feature type="region of interest" description="Disordered" evidence="1">
    <location>
        <begin position="17"/>
        <end position="54"/>
    </location>
</feature>
<organism evidence="2 3">
    <name type="scientific">Rhinolophus ferrumequinum</name>
    <name type="common">Greater horseshoe bat</name>
    <dbReference type="NCBI Taxonomy" id="59479"/>
    <lineage>
        <taxon>Eukaryota</taxon>
        <taxon>Metazoa</taxon>
        <taxon>Chordata</taxon>
        <taxon>Craniata</taxon>
        <taxon>Vertebrata</taxon>
        <taxon>Euteleostomi</taxon>
        <taxon>Mammalia</taxon>
        <taxon>Eutheria</taxon>
        <taxon>Laurasiatheria</taxon>
        <taxon>Chiroptera</taxon>
        <taxon>Yinpterochiroptera</taxon>
        <taxon>Rhinolophoidea</taxon>
        <taxon>Rhinolophidae</taxon>
        <taxon>Rhinolophinae</taxon>
        <taxon>Rhinolophus</taxon>
    </lineage>
</organism>
<gene>
    <name evidence="2" type="ORF">mRhiFer1_009937</name>
</gene>
<evidence type="ECO:0000313" key="2">
    <source>
        <dbReference type="EMBL" id="KAF6361709.1"/>
    </source>
</evidence>
<reference evidence="2 3" key="1">
    <citation type="journal article" date="2020" name="Nature">
        <title>Six reference-quality genomes reveal evolution of bat adaptations.</title>
        <authorList>
            <person name="Jebb D."/>
            <person name="Huang Z."/>
            <person name="Pippel M."/>
            <person name="Hughes G.M."/>
            <person name="Lavrichenko K."/>
            <person name="Devanna P."/>
            <person name="Winkler S."/>
            <person name="Jermiin L.S."/>
            <person name="Skirmuntt E.C."/>
            <person name="Katzourakis A."/>
            <person name="Burkitt-Gray L."/>
            <person name="Ray D.A."/>
            <person name="Sullivan K.A.M."/>
            <person name="Roscito J.G."/>
            <person name="Kirilenko B.M."/>
            <person name="Davalos L.M."/>
            <person name="Corthals A.P."/>
            <person name="Power M.L."/>
            <person name="Jones G."/>
            <person name="Ransome R.D."/>
            <person name="Dechmann D.K.N."/>
            <person name="Locatelli A.G."/>
            <person name="Puechmaille S.J."/>
            <person name="Fedrigo O."/>
            <person name="Jarvis E.D."/>
            <person name="Hiller M."/>
            <person name="Vernes S.C."/>
            <person name="Myers E.W."/>
            <person name="Teeling E.C."/>
        </authorList>
    </citation>
    <scope>NUCLEOTIDE SEQUENCE [LARGE SCALE GENOMIC DNA]</scope>
    <source>
        <strain evidence="2">MRhiFer1</strain>
        <tissue evidence="2">Lung</tissue>
    </source>
</reference>
<dbReference type="AlphaFoldDB" id="A0A7J7YIN3"/>
<evidence type="ECO:0000313" key="3">
    <source>
        <dbReference type="Proteomes" id="UP000585614"/>
    </source>
</evidence>
<protein>
    <submittedName>
        <fullName evidence="2">Uncharacterized protein</fullName>
    </submittedName>
</protein>
<dbReference type="EMBL" id="JACAGC010000006">
    <property type="protein sequence ID" value="KAF6361709.1"/>
    <property type="molecule type" value="Genomic_DNA"/>
</dbReference>
<name>A0A7J7YIN3_RHIFE</name>
<comment type="caution">
    <text evidence="2">The sequence shown here is derived from an EMBL/GenBank/DDBJ whole genome shotgun (WGS) entry which is preliminary data.</text>
</comment>
<proteinExistence type="predicted"/>
<accession>A0A7J7YIN3</accession>